<name>A0A5J4UP52_9EUKA</name>
<feature type="non-terminal residue" evidence="1">
    <location>
        <position position="1"/>
    </location>
</feature>
<gene>
    <name evidence="1" type="ORF">EZS28_031976</name>
</gene>
<reference evidence="1 2" key="1">
    <citation type="submission" date="2019-03" db="EMBL/GenBank/DDBJ databases">
        <title>Single cell metagenomics reveals metabolic interactions within the superorganism composed of flagellate Streblomastix strix and complex community of Bacteroidetes bacteria on its surface.</title>
        <authorList>
            <person name="Treitli S.C."/>
            <person name="Kolisko M."/>
            <person name="Husnik F."/>
            <person name="Keeling P."/>
            <person name="Hampl V."/>
        </authorList>
    </citation>
    <scope>NUCLEOTIDE SEQUENCE [LARGE SCALE GENOMIC DNA]</scope>
    <source>
        <strain evidence="1">ST1C</strain>
    </source>
</reference>
<proteinExistence type="predicted"/>
<dbReference type="AlphaFoldDB" id="A0A5J4UP52"/>
<evidence type="ECO:0008006" key="3">
    <source>
        <dbReference type="Google" id="ProtNLM"/>
    </source>
</evidence>
<evidence type="ECO:0000313" key="2">
    <source>
        <dbReference type="Proteomes" id="UP000324800"/>
    </source>
</evidence>
<dbReference type="Gene3D" id="1.25.10.10">
    <property type="entry name" value="Leucine-rich Repeat Variant"/>
    <property type="match status" value="2"/>
</dbReference>
<dbReference type="Proteomes" id="UP000324800">
    <property type="component" value="Unassembled WGS sequence"/>
</dbReference>
<protein>
    <recommendedName>
        <fullName evidence="3">HEAT repeat domain-containing protein</fullName>
    </recommendedName>
</protein>
<evidence type="ECO:0000313" key="1">
    <source>
        <dbReference type="EMBL" id="KAA6372496.1"/>
    </source>
</evidence>
<comment type="caution">
    <text evidence="1">The sequence shown here is derived from an EMBL/GenBank/DDBJ whole genome shotgun (WGS) entry which is preliminary data.</text>
</comment>
<organism evidence="1 2">
    <name type="scientific">Streblomastix strix</name>
    <dbReference type="NCBI Taxonomy" id="222440"/>
    <lineage>
        <taxon>Eukaryota</taxon>
        <taxon>Metamonada</taxon>
        <taxon>Preaxostyla</taxon>
        <taxon>Oxymonadida</taxon>
        <taxon>Streblomastigidae</taxon>
        <taxon>Streblomastix</taxon>
    </lineage>
</organism>
<accession>A0A5J4UP52</accession>
<dbReference type="InterPro" id="IPR011989">
    <property type="entry name" value="ARM-like"/>
</dbReference>
<dbReference type="OrthoDB" id="201709at2759"/>
<dbReference type="InterPro" id="IPR016024">
    <property type="entry name" value="ARM-type_fold"/>
</dbReference>
<dbReference type="EMBL" id="SNRW01013549">
    <property type="protein sequence ID" value="KAA6372496.1"/>
    <property type="molecule type" value="Genomic_DNA"/>
</dbReference>
<sequence>NRSEILNEQELKRIEQDLKQPIEGKQEQQKNIIQRQETDVLFLSSVREGRNDNELRKRIISSGVVESLLIIFNTRDLNSITRTYSLAFFHLTNPSSDEVKLLIAEKKPYPGLIRLLVHTDDDIVNDSISSIFLILQTGSNTTPESDPHPHYESLQESDGIKKIFALFHKNGSRYNRDRSALCIGYLFRAREITDPIMRQEIINHLKSLLSDENAWLKDTAKWRLKYLAQNSTNRSEILNENELKRIKQDLKQSIVGTQEQLKNITQRQETDFLLLSSVLDGREDNELRKRIISSRIVENLLLIFTYRNFNLITRIYSETFIDITNPSSDEIKLLIAKKKPYPGLIRLLEHPVDFIASYTIISIFNIQFSGSSTTPESDSHPHYETIQQCDGIKKIFALFQKNGSKFSRDRSALCIGYLFKAREISDPIMRQEIINHLKSLLNDSDTLVKGRAKDALKYLSQNAVNKTDIETEGFTIPK</sequence>
<dbReference type="SUPFAM" id="SSF48371">
    <property type="entry name" value="ARM repeat"/>
    <property type="match status" value="1"/>
</dbReference>